<dbReference type="InterPro" id="IPR043144">
    <property type="entry name" value="Mal/L-sulf/L-lact_DH-like_ah"/>
</dbReference>
<evidence type="ECO:0000313" key="4">
    <source>
        <dbReference type="Proteomes" id="UP000283786"/>
    </source>
</evidence>
<dbReference type="KEGG" id="palw:PSAL_021170"/>
<evidence type="ECO:0000256" key="1">
    <source>
        <dbReference type="ARBA" id="ARBA00006056"/>
    </source>
</evidence>
<accession>A0A418SL26</accession>
<evidence type="ECO:0000313" key="3">
    <source>
        <dbReference type="EMBL" id="QPM90875.1"/>
    </source>
</evidence>
<dbReference type="InterPro" id="IPR043143">
    <property type="entry name" value="Mal/L-sulf/L-lact_DH-like_NADP"/>
</dbReference>
<dbReference type="AlphaFoldDB" id="A0A418SL26"/>
<evidence type="ECO:0000256" key="2">
    <source>
        <dbReference type="ARBA" id="ARBA00023002"/>
    </source>
</evidence>
<dbReference type="PANTHER" id="PTHR11091:SF0">
    <property type="entry name" value="MALATE DEHYDROGENASE"/>
    <property type="match status" value="1"/>
</dbReference>
<gene>
    <name evidence="3" type="primary">comC_1</name>
    <name evidence="3" type="ORF">PSAL_021170</name>
</gene>
<dbReference type="SUPFAM" id="SSF89733">
    <property type="entry name" value="L-sulfolactate dehydrogenase-like"/>
    <property type="match status" value="1"/>
</dbReference>
<sequence length="337" mass="34354">MNTQDRITLTAPEALELARAAFAMAGCRDEVAALMARIFTEAELDGIASHGLARVPGVCGHVASGRVAGAAVPVVTRPAPAMVLADARGGFPQPAFQAAFEDTLSAVRACGIATLVVTDCFAADVMGWHTERFAEAGYLAIGCANVPAAIAPLGGNRPVLGTNPITCAIPRAGQPPIVIDQASSVIAKSEIVERAAAGEALEPGWAVDSEGAPTLDAKAALAGAMLPAGGYKGFGIALMVEALTAFLAGSQTSLQAPPLAKADAPAPRLSQSYIVLDPARIAGPDWMDSVEGLVTAIDAQPGARLPGSRRIEARRRLAETGVTLPATLVVKLKEIAG</sequence>
<keyword evidence="4" id="KW-1185">Reference proteome</keyword>
<protein>
    <submittedName>
        <fullName evidence="3">(2R)-3-sulfolactate dehydrogenase</fullName>
        <ecNumber evidence="3">1.1.1.338</ecNumber>
    </submittedName>
</protein>
<dbReference type="Gene3D" id="3.30.1370.60">
    <property type="entry name" value="Hypothetical oxidoreductase yiak, domain 2"/>
    <property type="match status" value="1"/>
</dbReference>
<dbReference type="InterPro" id="IPR036111">
    <property type="entry name" value="Mal/L-sulfo/L-lacto_DH-like_sf"/>
</dbReference>
<dbReference type="Proteomes" id="UP000283786">
    <property type="component" value="Chromosome"/>
</dbReference>
<name>A0A418SL26_9RHOB</name>
<proteinExistence type="inferred from homology"/>
<dbReference type="EC" id="1.1.1.338" evidence="3"/>
<dbReference type="RefSeq" id="WP_119837762.1">
    <property type="nucleotide sequence ID" value="NZ_CP060436.1"/>
</dbReference>
<keyword evidence="2 3" id="KW-0560">Oxidoreductase</keyword>
<dbReference type="PANTHER" id="PTHR11091">
    <property type="entry name" value="OXIDOREDUCTASE-RELATED"/>
    <property type="match status" value="1"/>
</dbReference>
<dbReference type="GO" id="GO:0016491">
    <property type="term" value="F:oxidoreductase activity"/>
    <property type="evidence" value="ECO:0007669"/>
    <property type="project" value="UniProtKB-KW"/>
</dbReference>
<dbReference type="Gene3D" id="1.10.1530.10">
    <property type="match status" value="1"/>
</dbReference>
<dbReference type="OrthoDB" id="9811519at2"/>
<dbReference type="InterPro" id="IPR003767">
    <property type="entry name" value="Malate/L-lactate_DH-like"/>
</dbReference>
<dbReference type="Pfam" id="PF02615">
    <property type="entry name" value="Ldh_2"/>
    <property type="match status" value="1"/>
</dbReference>
<reference evidence="3 4" key="1">
    <citation type="submission" date="2020-08" db="EMBL/GenBank/DDBJ databases">
        <title>Genome sequence of Rhodobacteraceae bacterium Lw-13e.</title>
        <authorList>
            <person name="Poehlein A."/>
            <person name="Wolter L."/>
            <person name="Daniel R."/>
            <person name="Brinkhoff T."/>
        </authorList>
    </citation>
    <scope>NUCLEOTIDE SEQUENCE [LARGE SCALE GENOMIC DNA]</scope>
    <source>
        <strain evidence="3 4">Lw-13e</strain>
    </source>
</reference>
<organism evidence="3 4">
    <name type="scientific">Pseudooceanicola algae</name>
    <dbReference type="NCBI Taxonomy" id="1537215"/>
    <lineage>
        <taxon>Bacteria</taxon>
        <taxon>Pseudomonadati</taxon>
        <taxon>Pseudomonadota</taxon>
        <taxon>Alphaproteobacteria</taxon>
        <taxon>Rhodobacterales</taxon>
        <taxon>Paracoccaceae</taxon>
        <taxon>Pseudooceanicola</taxon>
    </lineage>
</organism>
<comment type="similarity">
    <text evidence="1">Belongs to the LDH2/MDH2 oxidoreductase family.</text>
</comment>
<dbReference type="EMBL" id="CP060436">
    <property type="protein sequence ID" value="QPM90875.1"/>
    <property type="molecule type" value="Genomic_DNA"/>
</dbReference>